<evidence type="ECO:0000256" key="3">
    <source>
        <dbReference type="PIRNR" id="PIRNR000898"/>
    </source>
</evidence>
<dbReference type="PIRSF" id="PIRSF000898">
    <property type="entry name" value="Acid_Ptase_5"/>
    <property type="match status" value="1"/>
</dbReference>
<evidence type="ECO:0000256" key="4">
    <source>
        <dbReference type="SAM" id="SignalP"/>
    </source>
</evidence>
<keyword evidence="2 3" id="KW-0378">Hydrolase</keyword>
<dbReference type="EMBL" id="JAHWDF010000001">
    <property type="protein sequence ID" value="MBW2960380.1"/>
    <property type="molecule type" value="Genomic_DNA"/>
</dbReference>
<evidence type="ECO:0000256" key="1">
    <source>
        <dbReference type="ARBA" id="ARBA00022729"/>
    </source>
</evidence>
<dbReference type="Proteomes" id="UP000719267">
    <property type="component" value="Unassembled WGS sequence"/>
</dbReference>
<reference evidence="6 7" key="1">
    <citation type="submission" date="2021-07" db="EMBL/GenBank/DDBJ databases">
        <title>Mesonia aestuariivivens sp. nov., isolated from a tidal flat.</title>
        <authorList>
            <person name="Kim Y.-O."/>
            <person name="Yoon J.-H."/>
        </authorList>
    </citation>
    <scope>NUCLEOTIDE SEQUENCE [LARGE SCALE GENOMIC DNA]</scope>
    <source>
        <strain evidence="6 7">JHPTF-M18</strain>
    </source>
</reference>
<dbReference type="Pfam" id="PF00149">
    <property type="entry name" value="Metallophos"/>
    <property type="match status" value="1"/>
</dbReference>
<dbReference type="PANTHER" id="PTHR10161">
    <property type="entry name" value="TARTRATE-RESISTANT ACID PHOSPHATASE TYPE 5"/>
    <property type="match status" value="1"/>
</dbReference>
<dbReference type="InterPro" id="IPR051558">
    <property type="entry name" value="Metallophosphoesterase_PAP"/>
</dbReference>
<accession>A0ABS6VXR6</accession>
<keyword evidence="1 4" id="KW-0732">Signal</keyword>
<comment type="catalytic activity">
    <reaction evidence="3">
        <text>a phosphate monoester + H2O = an alcohol + phosphate</text>
        <dbReference type="Rhea" id="RHEA:15017"/>
        <dbReference type="ChEBI" id="CHEBI:15377"/>
        <dbReference type="ChEBI" id="CHEBI:30879"/>
        <dbReference type="ChEBI" id="CHEBI:43474"/>
        <dbReference type="ChEBI" id="CHEBI:67140"/>
        <dbReference type="EC" id="3.1.3.2"/>
    </reaction>
</comment>
<evidence type="ECO:0000256" key="2">
    <source>
        <dbReference type="ARBA" id="ARBA00022801"/>
    </source>
</evidence>
<evidence type="ECO:0000259" key="5">
    <source>
        <dbReference type="Pfam" id="PF00149"/>
    </source>
</evidence>
<dbReference type="InterPro" id="IPR004843">
    <property type="entry name" value="Calcineurin-like_PHP"/>
</dbReference>
<evidence type="ECO:0000313" key="6">
    <source>
        <dbReference type="EMBL" id="MBW2960380.1"/>
    </source>
</evidence>
<dbReference type="EC" id="3.1.3.2" evidence="3"/>
<proteinExistence type="predicted"/>
<feature type="chain" id="PRO_5045050068" description="acid phosphatase" evidence="4">
    <location>
        <begin position="27"/>
        <end position="327"/>
    </location>
</feature>
<dbReference type="InterPro" id="IPR024927">
    <property type="entry name" value="Acid_PPase"/>
</dbReference>
<dbReference type="PANTHER" id="PTHR10161:SF14">
    <property type="entry name" value="TARTRATE-RESISTANT ACID PHOSPHATASE TYPE 5"/>
    <property type="match status" value="1"/>
</dbReference>
<sequence length="327" mass="37964">MTYRRLLTLSSLIIFCILLSTLNVSAQKKYYNQNENENLKNLQVEEDGYHFYVIGDWGRNGHFKQAEVASIMQQAGFILEPEFIISVGDNFYPDGIASVDDPFLKSSYEDIYYGSNLFCPWYVVLGNHGYRGNIQAQIDYTNISQRWKMPSHYYEVEKTLEDDKSKAKFIFLDTNPFEDDYYNAEKYAQVKTQDSSKQKKWLEKTLKNSTADWNIVIGHHPLYTSGKRVDDEPYVRHHLESLFEKYNVPAYFAGHEHDIQHLKPKDVKTHHFVSGAGSEVRPTGISDFTKFSKSEQGFLIVSLLPNKMLVQAVNWKGEVTYRCEIPK</sequence>
<dbReference type="RefSeq" id="WP_219038663.1">
    <property type="nucleotide sequence ID" value="NZ_JAHWDF010000001.1"/>
</dbReference>
<evidence type="ECO:0000313" key="7">
    <source>
        <dbReference type="Proteomes" id="UP000719267"/>
    </source>
</evidence>
<name>A0ABS6VXR6_9FLAO</name>
<protein>
    <recommendedName>
        <fullName evidence="3">acid phosphatase</fullName>
        <ecNumber evidence="3">3.1.3.2</ecNumber>
    </recommendedName>
</protein>
<comment type="caution">
    <text evidence="6">The sequence shown here is derived from an EMBL/GenBank/DDBJ whole genome shotgun (WGS) entry which is preliminary data.</text>
</comment>
<keyword evidence="3" id="KW-0408">Iron</keyword>
<organism evidence="6 7">
    <name type="scientific">Mesonia aestuariivivens</name>
    <dbReference type="NCBI Taxonomy" id="2796128"/>
    <lineage>
        <taxon>Bacteria</taxon>
        <taxon>Pseudomonadati</taxon>
        <taxon>Bacteroidota</taxon>
        <taxon>Flavobacteriia</taxon>
        <taxon>Flavobacteriales</taxon>
        <taxon>Flavobacteriaceae</taxon>
        <taxon>Mesonia</taxon>
    </lineage>
</organism>
<feature type="signal peptide" evidence="4">
    <location>
        <begin position="1"/>
        <end position="26"/>
    </location>
</feature>
<feature type="domain" description="Calcineurin-like phosphoesterase" evidence="5">
    <location>
        <begin position="50"/>
        <end position="257"/>
    </location>
</feature>
<gene>
    <name evidence="6" type="ORF">KW502_01020</name>
</gene>
<keyword evidence="7" id="KW-1185">Reference proteome</keyword>